<gene>
    <name evidence="1" type="ORF">SDC9_175500</name>
</gene>
<evidence type="ECO:0000313" key="1">
    <source>
        <dbReference type="EMBL" id="MPN28061.1"/>
    </source>
</evidence>
<reference evidence="1" key="1">
    <citation type="submission" date="2019-08" db="EMBL/GenBank/DDBJ databases">
        <authorList>
            <person name="Kucharzyk K."/>
            <person name="Murdoch R.W."/>
            <person name="Higgins S."/>
            <person name="Loffler F."/>
        </authorList>
    </citation>
    <scope>NUCLEOTIDE SEQUENCE</scope>
</reference>
<organism evidence="1">
    <name type="scientific">bioreactor metagenome</name>
    <dbReference type="NCBI Taxonomy" id="1076179"/>
    <lineage>
        <taxon>unclassified sequences</taxon>
        <taxon>metagenomes</taxon>
        <taxon>ecological metagenomes</taxon>
    </lineage>
</organism>
<proteinExistence type="predicted"/>
<dbReference type="AlphaFoldDB" id="A0A645GM90"/>
<accession>A0A645GM90</accession>
<name>A0A645GM90_9ZZZZ</name>
<dbReference type="EMBL" id="VSSQ01078190">
    <property type="protein sequence ID" value="MPN28061.1"/>
    <property type="molecule type" value="Genomic_DNA"/>
</dbReference>
<sequence length="92" mass="9810">MKQKLILAAPLVLVCCLFLSGKAFAAGSDIDILVATHVNSLQSESGVVAVEEFPAEVPIHVVAQTGVLTDVQLEYAGQDKRITPEYTLIVES</sequence>
<comment type="caution">
    <text evidence="1">The sequence shown here is derived from an EMBL/GenBank/DDBJ whole genome shotgun (WGS) entry which is preliminary data.</text>
</comment>
<protein>
    <submittedName>
        <fullName evidence="1">Uncharacterized protein</fullName>
    </submittedName>
</protein>